<dbReference type="Proteomes" id="UP000032408">
    <property type="component" value="Chromosome"/>
</dbReference>
<keyword evidence="1" id="KW-0175">Coiled coil</keyword>
<name>A0A0D5BZM2_9ARCH</name>
<dbReference type="EMBL" id="CP011070">
    <property type="protein sequence ID" value="AJW69999.1"/>
    <property type="molecule type" value="Genomic_DNA"/>
</dbReference>
<accession>A0A0D5BZM2</accession>
<dbReference type="HOGENOM" id="CLU_2765838_0_0_2"/>
<keyword evidence="3" id="KW-1185">Reference proteome</keyword>
<dbReference type="AlphaFoldDB" id="A0A0D5BZM2"/>
<dbReference type="STRING" id="1580092.NADRNF5_0301"/>
<protein>
    <submittedName>
        <fullName evidence="2">Uncharacterized protein</fullName>
    </submittedName>
</protein>
<evidence type="ECO:0000313" key="3">
    <source>
        <dbReference type="Proteomes" id="UP000032408"/>
    </source>
</evidence>
<gene>
    <name evidence="2" type="ORF">NADRNF5_0301</name>
</gene>
<sequence>MQNVKKNMNDDEKGKRFLELIDEQNNLQWSTIAKLSSLIKSEWNSTKLQNELEELVEEHSKITKELNSLDKNNSIL</sequence>
<proteinExistence type="predicted"/>
<dbReference type="KEGG" id="nin:NADRNF5_0301"/>
<evidence type="ECO:0000256" key="1">
    <source>
        <dbReference type="SAM" id="Coils"/>
    </source>
</evidence>
<organism evidence="2 3">
    <name type="scientific">Nitrosopumilus adriaticus</name>
    <dbReference type="NCBI Taxonomy" id="1580092"/>
    <lineage>
        <taxon>Archaea</taxon>
        <taxon>Nitrososphaerota</taxon>
        <taxon>Nitrososphaeria</taxon>
        <taxon>Nitrosopumilales</taxon>
        <taxon>Nitrosopumilaceae</taxon>
        <taxon>Nitrosopumilus</taxon>
    </lineage>
</organism>
<feature type="coiled-coil region" evidence="1">
    <location>
        <begin position="38"/>
        <end position="72"/>
    </location>
</feature>
<reference evidence="3" key="1">
    <citation type="submission" date="2015-03" db="EMBL/GenBank/DDBJ databases">
        <title>Characterization of two novel Thaumarchaeota isolated from the Northern Adriatic Sea.</title>
        <authorList>
            <person name="Bayer B."/>
            <person name="Vojvoda J."/>
            <person name="Offre P."/>
            <person name="Srivastava A."/>
            <person name="Elisabeth N."/>
            <person name="Garcia J.A.L."/>
            <person name="Schleper C."/>
            <person name="Herndl G.J."/>
        </authorList>
    </citation>
    <scope>NUCLEOTIDE SEQUENCE [LARGE SCALE GENOMIC DNA]</scope>
    <source>
        <strain evidence="3">NF5</strain>
    </source>
</reference>
<evidence type="ECO:0000313" key="2">
    <source>
        <dbReference type="EMBL" id="AJW69999.1"/>
    </source>
</evidence>
<reference evidence="2 3" key="2">
    <citation type="journal article" date="2016" name="ISME J.">
        <title>Physiological and genomic characterization of two novel marine thaumarchaeal strains indicates niche differentiation.</title>
        <authorList>
            <person name="Bayer B."/>
            <person name="Vojvoda J."/>
            <person name="Offre P."/>
            <person name="Alves R.J."/>
            <person name="Elisabeth N.H."/>
            <person name="Garcia J.A."/>
            <person name="Volland J.M."/>
            <person name="Srivastava A."/>
            <person name="Schleper C."/>
            <person name="Herndl G.J."/>
        </authorList>
    </citation>
    <scope>NUCLEOTIDE SEQUENCE [LARGE SCALE GENOMIC DNA]</scope>
    <source>
        <strain evidence="2 3">NF5</strain>
    </source>
</reference>